<dbReference type="EMBL" id="MK016500">
    <property type="protein sequence ID" value="AYQ99916.1"/>
    <property type="molecule type" value="Genomic_DNA"/>
</dbReference>
<dbReference type="Proteomes" id="UP000267434">
    <property type="component" value="Segment"/>
</dbReference>
<dbReference type="GeneID" id="55612376"/>
<accession>A0A3G3M0Y8</accession>
<gene>
    <name evidence="1" type="primary">2</name>
    <name evidence="1" type="ORF">PBI_MENDEL_2</name>
</gene>
<evidence type="ECO:0000313" key="2">
    <source>
        <dbReference type="Proteomes" id="UP000267434"/>
    </source>
</evidence>
<evidence type="ECO:0000313" key="1">
    <source>
        <dbReference type="EMBL" id="AYQ99916.1"/>
    </source>
</evidence>
<name>A0A3G3M0Y8_9CAUD</name>
<reference evidence="2" key="1">
    <citation type="submission" date="2018-10" db="EMBL/GenBank/DDBJ databases">
        <authorList>
            <person name="Rimple P.A."/>
            <person name="Stoner T.H."/>
            <person name="Furlong K.P."/>
            <person name="Rudner A.D."/>
            <person name="Beyer A.R."/>
            <person name="Chong R.A."/>
            <person name="Edgington N.P."/>
            <person name="Freise A.C."/>
            <person name="Gibb B.P."/>
            <person name="Klyczek K.K."/>
            <person name="Swerdlow S.J."/>
            <person name="Pope W.H."/>
            <person name="Garlena R.A."/>
            <person name="Russell D.A."/>
            <person name="Jacobs-Sera D."/>
            <person name="Hatfull G.F."/>
        </authorList>
    </citation>
    <scope>NUCLEOTIDE SEQUENCE [LARGE SCALE GENOMIC DNA]</scope>
</reference>
<sequence>MMGKQFEVHGSVSFSFTAIIDAATADAAEAIAERDKVAFFLQALEEGDTPDENDIDVEFAQKWEG</sequence>
<proteinExistence type="predicted"/>
<protein>
    <submittedName>
        <fullName evidence="1">Uncharacterized protein</fullName>
    </submittedName>
</protein>
<keyword evidence="2" id="KW-1185">Reference proteome</keyword>
<dbReference type="RefSeq" id="YP_009842177.1">
    <property type="nucleotide sequence ID" value="NC_048740.1"/>
</dbReference>
<organism evidence="1 2">
    <name type="scientific">Arthrobacter phage Mendel</name>
    <dbReference type="NCBI Taxonomy" id="2484218"/>
    <lineage>
        <taxon>Viruses</taxon>
        <taxon>Duplodnaviria</taxon>
        <taxon>Heunggongvirae</taxon>
        <taxon>Uroviricota</taxon>
        <taxon>Caudoviricetes</taxon>
        <taxon>Anjalivirus</taxon>
        <taxon>Anjalivirus mendel</taxon>
    </lineage>
</organism>
<dbReference type="KEGG" id="vg:55612376"/>